<dbReference type="GO" id="GO:0006412">
    <property type="term" value="P:translation"/>
    <property type="evidence" value="ECO:0007669"/>
    <property type="project" value="InterPro"/>
</dbReference>
<evidence type="ECO:0000313" key="2">
    <source>
        <dbReference type="Proteomes" id="UP001058974"/>
    </source>
</evidence>
<protein>
    <recommendedName>
        <fullName evidence="3">Ribosomal protein 50S-L18Ae/60S-L20/60S-L18A domain-containing protein</fullName>
    </recommendedName>
</protein>
<dbReference type="Gene3D" id="3.10.20.10">
    <property type="match status" value="1"/>
</dbReference>
<dbReference type="Gramene" id="Psat05G0696800-T1">
    <property type="protein sequence ID" value="KAI5412106.1"/>
    <property type="gene ID" value="KIW84_056968"/>
</dbReference>
<keyword evidence="2" id="KW-1185">Reference proteome</keyword>
<sequence length="328" mass="37836">MKLWATNEVRAKSKFWYFLRKLKKVKKSNARASDSTAIQQSTFWQSQLPRPIGRCLLMEKWKNIPFLKKEEECVITAVDKSIHEYIDQRIEAQKSSGNPRVKQKSLFVLFYHKARSGECHEKWSMEFLYEFVGSMGFPLMLRSEIMAEKIRGIFRTFEEMDQKEAHRNGCFLRIKVTMDLKQPLKRGTMCGTKGNEKEGDVAIDQNLASGNYPEETKGLKDTIKQNNILEIESVEISLGAVDISNIRKGECPISKGATIKKKKWTRRKVGKKEKPVQLKLLEGEGGKRKLVDVMITNGNPKDCGNGEKSLYQRWCWKSNTAYLNENPQ</sequence>
<accession>A0A9D4X0W7</accession>
<dbReference type="GO" id="GO:0005840">
    <property type="term" value="C:ribosome"/>
    <property type="evidence" value="ECO:0007669"/>
    <property type="project" value="InterPro"/>
</dbReference>
<dbReference type="Proteomes" id="UP001058974">
    <property type="component" value="Chromosome 5"/>
</dbReference>
<reference evidence="1 2" key="1">
    <citation type="journal article" date="2022" name="Nat. Genet.">
        <title>Improved pea reference genome and pan-genome highlight genomic features and evolutionary characteristics.</title>
        <authorList>
            <person name="Yang T."/>
            <person name="Liu R."/>
            <person name="Luo Y."/>
            <person name="Hu S."/>
            <person name="Wang D."/>
            <person name="Wang C."/>
            <person name="Pandey M.K."/>
            <person name="Ge S."/>
            <person name="Xu Q."/>
            <person name="Li N."/>
            <person name="Li G."/>
            <person name="Huang Y."/>
            <person name="Saxena R.K."/>
            <person name="Ji Y."/>
            <person name="Li M."/>
            <person name="Yan X."/>
            <person name="He Y."/>
            <person name="Liu Y."/>
            <person name="Wang X."/>
            <person name="Xiang C."/>
            <person name="Varshney R.K."/>
            <person name="Ding H."/>
            <person name="Gao S."/>
            <person name="Zong X."/>
        </authorList>
    </citation>
    <scope>NUCLEOTIDE SEQUENCE [LARGE SCALE GENOMIC DNA]</scope>
    <source>
        <strain evidence="1 2">cv. Zhongwan 6</strain>
    </source>
</reference>
<dbReference type="GO" id="GO:0003735">
    <property type="term" value="F:structural constituent of ribosome"/>
    <property type="evidence" value="ECO:0007669"/>
    <property type="project" value="InterPro"/>
</dbReference>
<organism evidence="1 2">
    <name type="scientific">Pisum sativum</name>
    <name type="common">Garden pea</name>
    <name type="synonym">Lathyrus oleraceus</name>
    <dbReference type="NCBI Taxonomy" id="3888"/>
    <lineage>
        <taxon>Eukaryota</taxon>
        <taxon>Viridiplantae</taxon>
        <taxon>Streptophyta</taxon>
        <taxon>Embryophyta</taxon>
        <taxon>Tracheophyta</taxon>
        <taxon>Spermatophyta</taxon>
        <taxon>Magnoliopsida</taxon>
        <taxon>eudicotyledons</taxon>
        <taxon>Gunneridae</taxon>
        <taxon>Pentapetalae</taxon>
        <taxon>rosids</taxon>
        <taxon>fabids</taxon>
        <taxon>Fabales</taxon>
        <taxon>Fabaceae</taxon>
        <taxon>Papilionoideae</taxon>
        <taxon>50 kb inversion clade</taxon>
        <taxon>NPAAA clade</taxon>
        <taxon>Hologalegina</taxon>
        <taxon>IRL clade</taxon>
        <taxon>Fabeae</taxon>
        <taxon>Lathyrus</taxon>
    </lineage>
</organism>
<evidence type="ECO:0000313" key="1">
    <source>
        <dbReference type="EMBL" id="KAI5412106.1"/>
    </source>
</evidence>
<gene>
    <name evidence="1" type="ORF">KIW84_056968</name>
</gene>
<dbReference type="AlphaFoldDB" id="A0A9D4X0W7"/>
<evidence type="ECO:0008006" key="3">
    <source>
        <dbReference type="Google" id="ProtNLM"/>
    </source>
</evidence>
<comment type="caution">
    <text evidence="1">The sequence shown here is derived from an EMBL/GenBank/DDBJ whole genome shotgun (WGS) entry which is preliminary data.</text>
</comment>
<dbReference type="EMBL" id="JAMSHJ010000005">
    <property type="protein sequence ID" value="KAI5412106.1"/>
    <property type="molecule type" value="Genomic_DNA"/>
</dbReference>
<dbReference type="PANTHER" id="PTHR10052">
    <property type="entry name" value="60S RIBOSOMAL PROTEIN L18A"/>
    <property type="match status" value="1"/>
</dbReference>
<name>A0A9D4X0W7_PEA</name>
<proteinExistence type="predicted"/>
<dbReference type="InterPro" id="IPR021138">
    <property type="entry name" value="Ribosomal_eL20_eukaryotes"/>
</dbReference>